<proteinExistence type="predicted"/>
<accession>A0A0D2SQA2</accession>
<dbReference type="AlphaFoldDB" id="A0A0D2SQA2"/>
<sequence length="180" mass="20263">MSSIYTQTNQNLFTVGGQKKTYEPHMEYCEAEHGCKKHSNHQEKQGVCPSCLRERLSCLTLSYKEASRVTSSLYFCPAHYSLASNPDSPARHSHSHMRNSSGVMGIMGMSSSFGVKLGASNGLKKSRSIAFVPRNLDDDDEETKKGKKKKGFWSKLVHFKGKKDAFNKYEINDWKSELVS</sequence>
<evidence type="ECO:0000313" key="2">
    <source>
        <dbReference type="Proteomes" id="UP000032304"/>
    </source>
</evidence>
<name>A0A0D2SQA2_GOSRA</name>
<dbReference type="Gramene" id="KJB44116">
    <property type="protein sequence ID" value="KJB44116"/>
    <property type="gene ID" value="B456_007G235100"/>
</dbReference>
<dbReference type="OMA" id="FCPAHYS"/>
<dbReference type="STRING" id="29730.A0A0D2SQA2"/>
<keyword evidence="2" id="KW-1185">Reference proteome</keyword>
<protein>
    <submittedName>
        <fullName evidence="1">Uncharacterized protein</fullName>
    </submittedName>
</protein>
<reference evidence="1 2" key="1">
    <citation type="journal article" date="2012" name="Nature">
        <title>Repeated polyploidization of Gossypium genomes and the evolution of spinnable cotton fibres.</title>
        <authorList>
            <person name="Paterson A.H."/>
            <person name="Wendel J.F."/>
            <person name="Gundlach H."/>
            <person name="Guo H."/>
            <person name="Jenkins J."/>
            <person name="Jin D."/>
            <person name="Llewellyn D."/>
            <person name="Showmaker K.C."/>
            <person name="Shu S."/>
            <person name="Udall J."/>
            <person name="Yoo M.J."/>
            <person name="Byers R."/>
            <person name="Chen W."/>
            <person name="Doron-Faigenboim A."/>
            <person name="Duke M.V."/>
            <person name="Gong L."/>
            <person name="Grimwood J."/>
            <person name="Grover C."/>
            <person name="Grupp K."/>
            <person name="Hu G."/>
            <person name="Lee T.H."/>
            <person name="Li J."/>
            <person name="Lin L."/>
            <person name="Liu T."/>
            <person name="Marler B.S."/>
            <person name="Page J.T."/>
            <person name="Roberts A.W."/>
            <person name="Romanel E."/>
            <person name="Sanders W.S."/>
            <person name="Szadkowski E."/>
            <person name="Tan X."/>
            <person name="Tang H."/>
            <person name="Xu C."/>
            <person name="Wang J."/>
            <person name="Wang Z."/>
            <person name="Zhang D."/>
            <person name="Zhang L."/>
            <person name="Ashrafi H."/>
            <person name="Bedon F."/>
            <person name="Bowers J.E."/>
            <person name="Brubaker C.L."/>
            <person name="Chee P.W."/>
            <person name="Das S."/>
            <person name="Gingle A.R."/>
            <person name="Haigler C.H."/>
            <person name="Harker D."/>
            <person name="Hoffmann L.V."/>
            <person name="Hovav R."/>
            <person name="Jones D.C."/>
            <person name="Lemke C."/>
            <person name="Mansoor S."/>
            <person name="ur Rahman M."/>
            <person name="Rainville L.N."/>
            <person name="Rambani A."/>
            <person name="Reddy U.K."/>
            <person name="Rong J.K."/>
            <person name="Saranga Y."/>
            <person name="Scheffler B.E."/>
            <person name="Scheffler J.A."/>
            <person name="Stelly D.M."/>
            <person name="Triplett B.A."/>
            <person name="Van Deynze A."/>
            <person name="Vaslin M.F."/>
            <person name="Waghmare V.N."/>
            <person name="Walford S.A."/>
            <person name="Wright R.J."/>
            <person name="Zaki E.A."/>
            <person name="Zhang T."/>
            <person name="Dennis E.S."/>
            <person name="Mayer K.F."/>
            <person name="Peterson D.G."/>
            <person name="Rokhsar D.S."/>
            <person name="Wang X."/>
            <person name="Schmutz J."/>
        </authorList>
    </citation>
    <scope>NUCLEOTIDE SEQUENCE [LARGE SCALE GENOMIC DNA]</scope>
</reference>
<dbReference type="PANTHER" id="PTHR34046:SF19">
    <property type="entry name" value="RAPIDLY ELICITED PROTEIN, PUTATIVE-RELATED"/>
    <property type="match status" value="1"/>
</dbReference>
<gene>
    <name evidence="1" type="ORF">B456_007G235100</name>
</gene>
<dbReference type="PANTHER" id="PTHR34046">
    <property type="entry name" value="OS06G0218800 PROTEIN"/>
    <property type="match status" value="1"/>
</dbReference>
<dbReference type="Proteomes" id="UP000032304">
    <property type="component" value="Chromosome 7"/>
</dbReference>
<evidence type="ECO:0000313" key="1">
    <source>
        <dbReference type="EMBL" id="KJB44116.1"/>
    </source>
</evidence>
<dbReference type="EMBL" id="CM001746">
    <property type="protein sequence ID" value="KJB44116.1"/>
    <property type="molecule type" value="Genomic_DNA"/>
</dbReference>
<dbReference type="eggNOG" id="ENOG502SFYC">
    <property type="taxonomic scope" value="Eukaryota"/>
</dbReference>
<organism evidence="1 2">
    <name type="scientific">Gossypium raimondii</name>
    <name type="common">Peruvian cotton</name>
    <name type="synonym">Gossypium klotzschianum subsp. raimondii</name>
    <dbReference type="NCBI Taxonomy" id="29730"/>
    <lineage>
        <taxon>Eukaryota</taxon>
        <taxon>Viridiplantae</taxon>
        <taxon>Streptophyta</taxon>
        <taxon>Embryophyta</taxon>
        <taxon>Tracheophyta</taxon>
        <taxon>Spermatophyta</taxon>
        <taxon>Magnoliopsida</taxon>
        <taxon>eudicotyledons</taxon>
        <taxon>Gunneridae</taxon>
        <taxon>Pentapetalae</taxon>
        <taxon>rosids</taxon>
        <taxon>malvids</taxon>
        <taxon>Malvales</taxon>
        <taxon>Malvaceae</taxon>
        <taxon>Malvoideae</taxon>
        <taxon>Gossypium</taxon>
    </lineage>
</organism>